<keyword evidence="8" id="KW-0808">Transferase</keyword>
<dbReference type="InterPro" id="IPR022496">
    <property type="entry name" value="T6A_TsaB"/>
</dbReference>
<evidence type="ECO:0000256" key="3">
    <source>
        <dbReference type="ARBA" id="ARBA00019012"/>
    </source>
</evidence>
<evidence type="ECO:0000313" key="8">
    <source>
        <dbReference type="EMBL" id="MBB1485067.1"/>
    </source>
</evidence>
<dbReference type="Pfam" id="PF00814">
    <property type="entry name" value="TsaD"/>
    <property type="match status" value="1"/>
</dbReference>
<dbReference type="SUPFAM" id="SSF53067">
    <property type="entry name" value="Actin-like ATPase domain"/>
    <property type="match status" value="2"/>
</dbReference>
<evidence type="ECO:0000313" key="9">
    <source>
        <dbReference type="Proteomes" id="UP000565262"/>
    </source>
</evidence>
<dbReference type="InterPro" id="IPR043129">
    <property type="entry name" value="ATPase_NBD"/>
</dbReference>
<comment type="caution">
    <text evidence="8">The sequence shown here is derived from an EMBL/GenBank/DDBJ whole genome shotgun (WGS) entry which is preliminary data.</text>
</comment>
<keyword evidence="5" id="KW-0819">tRNA processing</keyword>
<keyword evidence="4" id="KW-0963">Cytoplasm</keyword>
<proteinExistence type="inferred from homology"/>
<comment type="subcellular location">
    <subcellularLocation>
        <location evidence="1">Cytoplasm</location>
    </subcellularLocation>
</comment>
<keyword evidence="9" id="KW-1185">Reference proteome</keyword>
<dbReference type="PANTHER" id="PTHR11735:SF11">
    <property type="entry name" value="TRNA THREONYLCARBAMOYLADENOSINE BIOSYNTHESIS PROTEIN TSAB"/>
    <property type="match status" value="1"/>
</dbReference>
<feature type="domain" description="Gcp-like" evidence="7">
    <location>
        <begin position="33"/>
        <end position="227"/>
    </location>
</feature>
<dbReference type="CDD" id="cd24032">
    <property type="entry name" value="ASKHA_NBD_TsaB"/>
    <property type="match status" value="1"/>
</dbReference>
<dbReference type="FunFam" id="3.30.420.40:FF:000097">
    <property type="entry name" value="tRNA threonylcarbamoyladenosine biosynthesis protein TsaB"/>
    <property type="match status" value="1"/>
</dbReference>
<dbReference type="PANTHER" id="PTHR11735">
    <property type="entry name" value="TRNA N6-ADENOSINE THREONYLCARBAMOYLTRANSFERASE"/>
    <property type="match status" value="1"/>
</dbReference>
<dbReference type="GO" id="GO:0016740">
    <property type="term" value="F:transferase activity"/>
    <property type="evidence" value="ECO:0007669"/>
    <property type="project" value="UniProtKB-KW"/>
</dbReference>
<sequence length="237" mass="26011">MARILSLDTSTEACSVALKLNDEVIEDFRLLPRKHTQLLLPMVQEILSNAGITLKELDAIAFANGPGSFTGLRIATGVVQGLAFGADLPVVPVTTLETMALTQYREHFSRYVLSAIDARMGEVYWAAYHWNGDGFDCLAEPAVCAPDRVDLQSLSTEQRDADWVGTGSGWQLFDQFSPVVQSQLQQTFPEVLPRAGDIARLAELYWQKGVSVAAEEAIPVYLRDNVAFKKGEGPHAK</sequence>
<dbReference type="InterPro" id="IPR000905">
    <property type="entry name" value="Gcp-like_dom"/>
</dbReference>
<reference evidence="8 9" key="1">
    <citation type="submission" date="2020-08" db="EMBL/GenBank/DDBJ databases">
        <title>Oceanospirillum sp. nov. isolated from marine sediment.</title>
        <authorList>
            <person name="Ji X."/>
        </authorList>
    </citation>
    <scope>NUCLEOTIDE SEQUENCE [LARGE SCALE GENOMIC DNA]</scope>
    <source>
        <strain evidence="8 9">D5</strain>
    </source>
</reference>
<organism evidence="8 9">
    <name type="scientific">Oceanospirillum sediminis</name>
    <dbReference type="NCBI Taxonomy" id="2760088"/>
    <lineage>
        <taxon>Bacteria</taxon>
        <taxon>Pseudomonadati</taxon>
        <taxon>Pseudomonadota</taxon>
        <taxon>Gammaproteobacteria</taxon>
        <taxon>Oceanospirillales</taxon>
        <taxon>Oceanospirillaceae</taxon>
        <taxon>Oceanospirillum</taxon>
    </lineage>
</organism>
<evidence type="ECO:0000256" key="2">
    <source>
        <dbReference type="ARBA" id="ARBA00010493"/>
    </source>
</evidence>
<comment type="similarity">
    <text evidence="2">Belongs to the KAE1 / TsaD family. TsaB subfamily.</text>
</comment>
<dbReference type="Proteomes" id="UP000565262">
    <property type="component" value="Unassembled WGS sequence"/>
</dbReference>
<dbReference type="NCBIfam" id="TIGR03725">
    <property type="entry name" value="T6A_YeaZ"/>
    <property type="match status" value="1"/>
</dbReference>
<dbReference type="GO" id="GO:0002949">
    <property type="term" value="P:tRNA threonylcarbamoyladenosine modification"/>
    <property type="evidence" value="ECO:0007669"/>
    <property type="project" value="InterPro"/>
</dbReference>
<evidence type="ECO:0000256" key="4">
    <source>
        <dbReference type="ARBA" id="ARBA00022490"/>
    </source>
</evidence>
<accession>A0A839IKN6</accession>
<dbReference type="Gene3D" id="3.30.420.40">
    <property type="match status" value="2"/>
</dbReference>
<evidence type="ECO:0000256" key="5">
    <source>
        <dbReference type="ARBA" id="ARBA00022694"/>
    </source>
</evidence>
<protein>
    <recommendedName>
        <fullName evidence="3">tRNA threonylcarbamoyladenosine biosynthesis protein TsaB</fullName>
    </recommendedName>
    <alternativeName>
        <fullName evidence="6">t(6)A37 threonylcarbamoyladenosine biosynthesis protein TsaB</fullName>
    </alternativeName>
</protein>
<gene>
    <name evidence="8" type="primary">tsaB</name>
    <name evidence="8" type="ORF">H4O21_00350</name>
</gene>
<dbReference type="AlphaFoldDB" id="A0A839IKN6"/>
<evidence type="ECO:0000256" key="6">
    <source>
        <dbReference type="ARBA" id="ARBA00032446"/>
    </source>
</evidence>
<name>A0A839IKN6_9GAMM</name>
<evidence type="ECO:0000256" key="1">
    <source>
        <dbReference type="ARBA" id="ARBA00004496"/>
    </source>
</evidence>
<evidence type="ECO:0000259" key="7">
    <source>
        <dbReference type="Pfam" id="PF00814"/>
    </source>
</evidence>
<dbReference type="GO" id="GO:0005829">
    <property type="term" value="C:cytosol"/>
    <property type="evidence" value="ECO:0007669"/>
    <property type="project" value="TreeGrafter"/>
</dbReference>
<dbReference type="RefSeq" id="WP_182806829.1">
    <property type="nucleotide sequence ID" value="NZ_JACJFM010000001.1"/>
</dbReference>
<dbReference type="EMBL" id="JACJFM010000001">
    <property type="protein sequence ID" value="MBB1485067.1"/>
    <property type="molecule type" value="Genomic_DNA"/>
</dbReference>